<evidence type="ECO:0000259" key="2">
    <source>
        <dbReference type="Pfam" id="PF02720"/>
    </source>
</evidence>
<evidence type="ECO:0000256" key="1">
    <source>
        <dbReference type="SAM" id="MobiDB-lite"/>
    </source>
</evidence>
<evidence type="ECO:0000313" key="3">
    <source>
        <dbReference type="EMBL" id="TXN31101.1"/>
    </source>
</evidence>
<keyword evidence="4" id="KW-1185">Reference proteome</keyword>
<dbReference type="InterPro" id="IPR003615">
    <property type="entry name" value="HNH_nuc"/>
</dbReference>
<evidence type="ECO:0000313" key="4">
    <source>
        <dbReference type="Proteomes" id="UP000321379"/>
    </source>
</evidence>
<organism evidence="3 4">
    <name type="scientific">Lacisediminihabitans profunda</name>
    <dbReference type="NCBI Taxonomy" id="2594790"/>
    <lineage>
        <taxon>Bacteria</taxon>
        <taxon>Bacillati</taxon>
        <taxon>Actinomycetota</taxon>
        <taxon>Actinomycetes</taxon>
        <taxon>Micrococcales</taxon>
        <taxon>Microbacteriaceae</taxon>
        <taxon>Lacisediminihabitans</taxon>
    </lineage>
</organism>
<name>A0A5C8URA1_9MICO</name>
<dbReference type="InterPro" id="IPR003870">
    <property type="entry name" value="DUF222"/>
</dbReference>
<dbReference type="AlphaFoldDB" id="A0A5C8URA1"/>
<sequence length="468" mass="50548">MTLTLETPREAAMAATEVWTVPGEQNGLNHGFGSGDARESRLLDDLESAFAQRRLIDAKIARLSVDAGEMMKAARAVEAPHVEQSSRSVAELLVDVGRISRAEAHRYYRVGLATEQRWTLVGQPLPIEYGLVRGALDDGSIPLDSANYIVSALAQAAPRADADDLLAAEDALVAFARECPADLVRRVANSWREALDVDGIEPREEALAALISLRRTIRPNGMKRYIIDADPIGAAYLDAAIDSHVGANIRRPSFASADSGAGSAATDSDSDADDALVAQRTIAQLGAEAIFELARHGIACTNPEIPIRAATIVVRMTLESLLSGLGEANIDGIEQPISAATARWMAAEANIIPLVLGADGQVLDLGTTQRLFSPAQKVAMGELFGGCAWRNCQLSPSHTEAHHLVWWRNSGRSDLRNGILLCSKHHHEVHRNNWLIEVRDGVPWFIPPSTIDPRRTPRRGGKAPRPAL</sequence>
<feature type="domain" description="DUF222" evidence="2">
    <location>
        <begin position="61"/>
        <end position="379"/>
    </location>
</feature>
<protein>
    <submittedName>
        <fullName evidence="3">DUF222 domain-containing protein</fullName>
    </submittedName>
</protein>
<feature type="region of interest" description="Disordered" evidence="1">
    <location>
        <begin position="449"/>
        <end position="468"/>
    </location>
</feature>
<reference evidence="3 4" key="1">
    <citation type="submission" date="2019-08" db="EMBL/GenBank/DDBJ databases">
        <title>Bacterial whole genome sequence for Glaciihabitans sp. CHu50b-6-2.</title>
        <authorList>
            <person name="Jin L."/>
        </authorList>
    </citation>
    <scope>NUCLEOTIDE SEQUENCE [LARGE SCALE GENOMIC DNA]</scope>
    <source>
        <strain evidence="3 4">CHu50b-6-2</strain>
    </source>
</reference>
<dbReference type="CDD" id="cd00085">
    <property type="entry name" value="HNHc"/>
    <property type="match status" value="1"/>
</dbReference>
<dbReference type="Proteomes" id="UP000321379">
    <property type="component" value="Unassembled WGS sequence"/>
</dbReference>
<accession>A0A5C8URA1</accession>
<gene>
    <name evidence="3" type="ORF">FVP33_05780</name>
</gene>
<proteinExistence type="predicted"/>
<comment type="caution">
    <text evidence="3">The sequence shown here is derived from an EMBL/GenBank/DDBJ whole genome shotgun (WGS) entry which is preliminary data.</text>
</comment>
<dbReference type="Pfam" id="PF02720">
    <property type="entry name" value="DUF222"/>
    <property type="match status" value="1"/>
</dbReference>
<dbReference type="EMBL" id="VRMG01000005">
    <property type="protein sequence ID" value="TXN31101.1"/>
    <property type="molecule type" value="Genomic_DNA"/>
</dbReference>
<dbReference type="RefSeq" id="WP_147782687.1">
    <property type="nucleotide sequence ID" value="NZ_VRMG01000005.1"/>
</dbReference>